<name>A0ABR4A7A6_9LECA</name>
<dbReference type="EMBL" id="JBEFKJ010000022">
    <property type="protein sequence ID" value="KAL2040277.1"/>
    <property type="molecule type" value="Genomic_DNA"/>
</dbReference>
<gene>
    <name evidence="2" type="ORF">N7G274_007180</name>
</gene>
<evidence type="ECO:0000313" key="3">
    <source>
        <dbReference type="Proteomes" id="UP001590950"/>
    </source>
</evidence>
<evidence type="ECO:0000256" key="1">
    <source>
        <dbReference type="SAM" id="MobiDB-lite"/>
    </source>
</evidence>
<sequence length="99" mass="11104">MDWIVKLGANFEGHSFYLKFTKLGERAPTFKLEERLASSSFPVYSSSHPSPEQDHTPAHGLDEDLDYGIQYGEDVGAPGLDEEEEKEKEDKAQPKLPPP</sequence>
<proteinExistence type="predicted"/>
<evidence type="ECO:0000313" key="2">
    <source>
        <dbReference type="EMBL" id="KAL2040277.1"/>
    </source>
</evidence>
<keyword evidence="3" id="KW-1185">Reference proteome</keyword>
<organism evidence="2 3">
    <name type="scientific">Stereocaulon virgatum</name>
    <dbReference type="NCBI Taxonomy" id="373712"/>
    <lineage>
        <taxon>Eukaryota</taxon>
        <taxon>Fungi</taxon>
        <taxon>Dikarya</taxon>
        <taxon>Ascomycota</taxon>
        <taxon>Pezizomycotina</taxon>
        <taxon>Lecanoromycetes</taxon>
        <taxon>OSLEUM clade</taxon>
        <taxon>Lecanoromycetidae</taxon>
        <taxon>Lecanorales</taxon>
        <taxon>Lecanorineae</taxon>
        <taxon>Stereocaulaceae</taxon>
        <taxon>Stereocaulon</taxon>
    </lineage>
</organism>
<protein>
    <submittedName>
        <fullName evidence="2">Uncharacterized protein</fullName>
    </submittedName>
</protein>
<feature type="region of interest" description="Disordered" evidence="1">
    <location>
        <begin position="41"/>
        <end position="99"/>
    </location>
</feature>
<accession>A0ABR4A7A6</accession>
<comment type="caution">
    <text evidence="2">The sequence shown here is derived from an EMBL/GenBank/DDBJ whole genome shotgun (WGS) entry which is preliminary data.</text>
</comment>
<reference evidence="2 3" key="1">
    <citation type="submission" date="2024-09" db="EMBL/GenBank/DDBJ databases">
        <title>Rethinking Asexuality: The Enigmatic Case of Functional Sexual Genes in Lepraria (Stereocaulaceae).</title>
        <authorList>
            <person name="Doellman M."/>
            <person name="Sun Y."/>
            <person name="Barcenas-Pena A."/>
            <person name="Lumbsch H.T."/>
            <person name="Grewe F."/>
        </authorList>
    </citation>
    <scope>NUCLEOTIDE SEQUENCE [LARGE SCALE GENOMIC DNA]</scope>
    <source>
        <strain evidence="2 3">Mercado 3170</strain>
    </source>
</reference>
<dbReference type="Proteomes" id="UP001590950">
    <property type="component" value="Unassembled WGS sequence"/>
</dbReference>
<feature type="compositionally biased region" description="Low complexity" evidence="1">
    <location>
        <begin position="41"/>
        <end position="50"/>
    </location>
</feature>
<feature type="compositionally biased region" description="Basic and acidic residues" evidence="1">
    <location>
        <begin position="51"/>
        <end position="62"/>
    </location>
</feature>